<dbReference type="InterPro" id="IPR023352">
    <property type="entry name" value="MAPEG-like_dom_sf"/>
</dbReference>
<dbReference type="AlphaFoldDB" id="A0A9W7ZJJ0"/>
<evidence type="ECO:0000256" key="2">
    <source>
        <dbReference type="ARBA" id="ARBA00022692"/>
    </source>
</evidence>
<proteinExistence type="predicted"/>
<sequence>PIMPPKSKAVSSVPRTAIPVGQLMQTTFLITAGVVVGVGIVENYGLLAPIQYFLEFLTPVEHISLLALAFTAFWSFSATALLSNYVIGVANKDKGVELAEPRLQKAHLTGIASRAHGAHANAIETFSLFASAVILAYVTGVPVHVCNSFSLLHAGARVVHTFAYLADWRMSRAICWTICTVTSLGLYAFATFPSFSAFYRHCLFFLGGARHHLDNAPVARSIYEAVRGVH</sequence>
<reference evidence="6" key="1">
    <citation type="submission" date="2022-07" db="EMBL/GenBank/DDBJ databases">
        <title>Phylogenomic reconstructions and comparative analyses of Kickxellomycotina fungi.</title>
        <authorList>
            <person name="Reynolds N.K."/>
            <person name="Stajich J.E."/>
            <person name="Barry K."/>
            <person name="Grigoriev I.V."/>
            <person name="Crous P."/>
            <person name="Smith M.E."/>
        </authorList>
    </citation>
    <scope>NUCLEOTIDE SEQUENCE</scope>
    <source>
        <strain evidence="6">RSA 861</strain>
    </source>
</reference>
<dbReference type="GO" id="GO:0016020">
    <property type="term" value="C:membrane"/>
    <property type="evidence" value="ECO:0007669"/>
    <property type="project" value="UniProtKB-SubCell"/>
</dbReference>
<keyword evidence="2 5" id="KW-0812">Transmembrane</keyword>
<comment type="subcellular location">
    <subcellularLocation>
        <location evidence="1">Membrane</location>
    </subcellularLocation>
</comment>
<dbReference type="OrthoDB" id="2122304at2759"/>
<evidence type="ECO:0000256" key="4">
    <source>
        <dbReference type="ARBA" id="ARBA00023136"/>
    </source>
</evidence>
<evidence type="ECO:0000256" key="5">
    <source>
        <dbReference type="SAM" id="Phobius"/>
    </source>
</evidence>
<dbReference type="PANTHER" id="PTHR35371:SF1">
    <property type="entry name" value="BLR7753 PROTEIN"/>
    <property type="match status" value="1"/>
</dbReference>
<feature type="transmembrane region" description="Helical" evidence="5">
    <location>
        <begin position="173"/>
        <end position="190"/>
    </location>
</feature>
<feature type="transmembrane region" description="Helical" evidence="5">
    <location>
        <begin position="65"/>
        <end position="87"/>
    </location>
</feature>
<protein>
    <submittedName>
        <fullName evidence="6">Uncharacterized protein</fullName>
    </submittedName>
</protein>
<dbReference type="Proteomes" id="UP001150569">
    <property type="component" value="Unassembled WGS sequence"/>
</dbReference>
<comment type="caution">
    <text evidence="6">The sequence shown here is derived from an EMBL/GenBank/DDBJ whole genome shotgun (WGS) entry which is preliminary data.</text>
</comment>
<organism evidence="6 7">
    <name type="scientific">Tieghemiomyces parasiticus</name>
    <dbReference type="NCBI Taxonomy" id="78921"/>
    <lineage>
        <taxon>Eukaryota</taxon>
        <taxon>Fungi</taxon>
        <taxon>Fungi incertae sedis</taxon>
        <taxon>Zoopagomycota</taxon>
        <taxon>Kickxellomycotina</taxon>
        <taxon>Dimargaritomycetes</taxon>
        <taxon>Dimargaritales</taxon>
        <taxon>Dimargaritaceae</taxon>
        <taxon>Tieghemiomyces</taxon>
    </lineage>
</organism>
<evidence type="ECO:0000313" key="6">
    <source>
        <dbReference type="EMBL" id="KAJ1910670.1"/>
    </source>
</evidence>
<gene>
    <name evidence="6" type="ORF">IWQ60_010536</name>
</gene>
<evidence type="ECO:0000256" key="1">
    <source>
        <dbReference type="ARBA" id="ARBA00004370"/>
    </source>
</evidence>
<dbReference type="PANTHER" id="PTHR35371">
    <property type="entry name" value="INNER MEMBRANE PROTEIN"/>
    <property type="match status" value="1"/>
</dbReference>
<accession>A0A9W7ZJJ0</accession>
<feature type="transmembrane region" description="Helical" evidence="5">
    <location>
        <begin position="28"/>
        <end position="53"/>
    </location>
</feature>
<keyword evidence="7" id="KW-1185">Reference proteome</keyword>
<evidence type="ECO:0000256" key="3">
    <source>
        <dbReference type="ARBA" id="ARBA00022989"/>
    </source>
</evidence>
<dbReference type="Gene3D" id="1.20.120.550">
    <property type="entry name" value="Membrane associated eicosanoid/glutathione metabolism-like domain"/>
    <property type="match status" value="1"/>
</dbReference>
<evidence type="ECO:0000313" key="7">
    <source>
        <dbReference type="Proteomes" id="UP001150569"/>
    </source>
</evidence>
<dbReference type="EMBL" id="JANBPT010001020">
    <property type="protein sequence ID" value="KAJ1910670.1"/>
    <property type="molecule type" value="Genomic_DNA"/>
</dbReference>
<name>A0A9W7ZJJ0_9FUNG</name>
<dbReference type="InterPro" id="IPR001129">
    <property type="entry name" value="Membr-assoc_MAPEG"/>
</dbReference>
<dbReference type="SUPFAM" id="SSF161084">
    <property type="entry name" value="MAPEG domain-like"/>
    <property type="match status" value="1"/>
</dbReference>
<keyword evidence="3 5" id="KW-1133">Transmembrane helix</keyword>
<keyword evidence="4 5" id="KW-0472">Membrane</keyword>
<dbReference type="Pfam" id="PF01124">
    <property type="entry name" value="MAPEG"/>
    <property type="match status" value="1"/>
</dbReference>
<feature type="non-terminal residue" evidence="6">
    <location>
        <position position="1"/>
    </location>
</feature>